<proteinExistence type="predicted"/>
<evidence type="ECO:0008006" key="3">
    <source>
        <dbReference type="Google" id="ProtNLM"/>
    </source>
</evidence>
<dbReference type="Gene3D" id="1.10.10.10">
    <property type="entry name" value="Winged helix-like DNA-binding domain superfamily/Winged helix DNA-binding domain"/>
    <property type="match status" value="1"/>
</dbReference>
<reference evidence="1 2" key="1">
    <citation type="submission" date="2018-11" db="EMBL/GenBank/DDBJ databases">
        <title>Sequencing the genomes of 1000 actinobacteria strains.</title>
        <authorList>
            <person name="Klenk H.-P."/>
        </authorList>
    </citation>
    <scope>NUCLEOTIDE SEQUENCE [LARGE SCALE GENOMIC DNA]</scope>
    <source>
        <strain evidence="1 2">DSM 44231</strain>
    </source>
</reference>
<comment type="caution">
    <text evidence="1">The sequence shown here is derived from an EMBL/GenBank/DDBJ whole genome shotgun (WGS) entry which is preliminary data.</text>
</comment>
<dbReference type="PANTHER" id="PTHR34293:SF1">
    <property type="entry name" value="HTH-TYPE TRANSCRIPTIONAL REGULATOR TRMBL2"/>
    <property type="match status" value="1"/>
</dbReference>
<dbReference type="InterPro" id="IPR036388">
    <property type="entry name" value="WH-like_DNA-bd_sf"/>
</dbReference>
<dbReference type="InterPro" id="IPR051797">
    <property type="entry name" value="TrmB-like"/>
</dbReference>
<dbReference type="PANTHER" id="PTHR34293">
    <property type="entry name" value="HTH-TYPE TRANSCRIPTIONAL REGULATOR TRMBL2"/>
    <property type="match status" value="1"/>
</dbReference>
<organism evidence="1 2">
    <name type="scientific">Saccharothrix texasensis</name>
    <dbReference type="NCBI Taxonomy" id="103734"/>
    <lineage>
        <taxon>Bacteria</taxon>
        <taxon>Bacillati</taxon>
        <taxon>Actinomycetota</taxon>
        <taxon>Actinomycetes</taxon>
        <taxon>Pseudonocardiales</taxon>
        <taxon>Pseudonocardiaceae</taxon>
        <taxon>Saccharothrix</taxon>
    </lineage>
</organism>
<evidence type="ECO:0000313" key="2">
    <source>
        <dbReference type="Proteomes" id="UP000268727"/>
    </source>
</evidence>
<dbReference type="RefSeq" id="WP_246037807.1">
    <property type="nucleotide sequence ID" value="NZ_RJKM01000001.1"/>
</dbReference>
<dbReference type="GO" id="GO:0006355">
    <property type="term" value="P:regulation of DNA-templated transcription"/>
    <property type="evidence" value="ECO:0007669"/>
    <property type="project" value="InterPro"/>
</dbReference>
<gene>
    <name evidence="1" type="ORF">EDD40_5101</name>
</gene>
<dbReference type="Proteomes" id="UP000268727">
    <property type="component" value="Unassembled WGS sequence"/>
</dbReference>
<keyword evidence="2" id="KW-1185">Reference proteome</keyword>
<accession>A0A3N1HB13</accession>
<evidence type="ECO:0000313" key="1">
    <source>
        <dbReference type="EMBL" id="ROP39704.1"/>
    </source>
</evidence>
<name>A0A3N1HB13_9PSEU</name>
<protein>
    <recommendedName>
        <fullName evidence="3">HTH luxR-type domain-containing protein</fullName>
    </recommendedName>
</protein>
<dbReference type="InterPro" id="IPR016032">
    <property type="entry name" value="Sig_transdc_resp-reg_C-effctor"/>
</dbReference>
<dbReference type="SUPFAM" id="SSF46894">
    <property type="entry name" value="C-terminal effector domain of the bipartite response regulators"/>
    <property type="match status" value="1"/>
</dbReference>
<dbReference type="AlphaFoldDB" id="A0A3N1HB13"/>
<dbReference type="EMBL" id="RJKM01000001">
    <property type="protein sequence ID" value="ROP39704.1"/>
    <property type="molecule type" value="Genomic_DNA"/>
</dbReference>
<dbReference type="GO" id="GO:0003677">
    <property type="term" value="F:DNA binding"/>
    <property type="evidence" value="ECO:0007669"/>
    <property type="project" value="InterPro"/>
</dbReference>
<sequence>MLDPMDAMTVVRGEAELYERTAHLFTATRSELLCAANALRTWMGTHPRSGIAQHPPGLRVRKLFRLSTLLDPRWAHHARHMAEHGADVRVSAHDVNETIVLDGRVVILAGDESHGARSYSVITQPEVVHGITSLFEAAWRAGTELAVHEAEMAELRAFMPGVLDALNEGWTDETAARALGVSLRTYRRRVAELMAALGASSRFQAGARAHELGLV</sequence>